<keyword evidence="4" id="KW-0812">Transmembrane</keyword>
<keyword evidence="2" id="KW-0328">Glycosyltransferase</keyword>
<dbReference type="Proteomes" id="UP000230607">
    <property type="component" value="Chromosome 1"/>
</dbReference>
<evidence type="ECO:0000313" key="6">
    <source>
        <dbReference type="EMBL" id="SMH72285.1"/>
    </source>
</evidence>
<dbReference type="GO" id="GO:0016757">
    <property type="term" value="F:glycosyltransferase activity"/>
    <property type="evidence" value="ECO:0007669"/>
    <property type="project" value="UniProtKB-KW"/>
</dbReference>
<dbReference type="InterPro" id="IPR029044">
    <property type="entry name" value="Nucleotide-diphossugar_trans"/>
</dbReference>
<dbReference type="AlphaFoldDB" id="A0A2H1FHP2"/>
<dbReference type="PANTHER" id="PTHR43179:SF12">
    <property type="entry name" value="GALACTOFURANOSYLTRANSFERASE GLFT2"/>
    <property type="match status" value="1"/>
</dbReference>
<sequence length="354" mass="41487">MEFNLKKMGINEPLISIIILNYNSGILLSQCVESIMKSNYTNYEIIVVDNASHDNSHTECKKKFQKVFLIENKENVGYCEGNNIGLEKADGNFIIILNPDTTVDKQWIEEFINAYQKFGEGLYQPKLLAMDDITRINSAGNMIHIFGFGFSRGRGEKDNGQYDQPQKIGYPSGACLFTSRKTIEKIGNFDTFLFAYHDDLDLGWRAAKSGIDSYYIPSAIVYHKESFNFKWSSKKFHLLERNRHYCLLTNYSRKTYNSILPYLILTEITILFFYIYKGFIREKISAYADILKNRKYIDSRYKELEKKRKFSDKHVIEKFVDELMVPKEISSGMTNKYFNRFLLLMSKYARKRIR</sequence>
<dbReference type="Gene3D" id="3.90.550.10">
    <property type="entry name" value="Spore Coat Polysaccharide Biosynthesis Protein SpsA, Chain A"/>
    <property type="match status" value="1"/>
</dbReference>
<feature type="transmembrane region" description="Helical" evidence="4">
    <location>
        <begin position="259"/>
        <end position="276"/>
    </location>
</feature>
<dbReference type="Pfam" id="PF00535">
    <property type="entry name" value="Glycos_transf_2"/>
    <property type="match status" value="1"/>
</dbReference>
<evidence type="ECO:0000259" key="5">
    <source>
        <dbReference type="Pfam" id="PF00535"/>
    </source>
</evidence>
<dbReference type="CDD" id="cd04186">
    <property type="entry name" value="GT_2_like_c"/>
    <property type="match status" value="1"/>
</dbReference>
<keyword evidence="3 6" id="KW-0808">Transferase</keyword>
<organism evidence="6 7">
    <name type="scientific">Candidatus Nitrosotalea okcheonensis</name>
    <dbReference type="NCBI Taxonomy" id="1903276"/>
    <lineage>
        <taxon>Archaea</taxon>
        <taxon>Nitrososphaerota</taxon>
        <taxon>Nitrososphaeria</taxon>
        <taxon>Nitrosotaleales</taxon>
        <taxon>Nitrosotaleaceae</taxon>
        <taxon>Nitrosotalea</taxon>
    </lineage>
</organism>
<reference evidence="7" key="1">
    <citation type="submission" date="2017-03" db="EMBL/GenBank/DDBJ databases">
        <authorList>
            <person name="Herbold C."/>
        </authorList>
    </citation>
    <scope>NUCLEOTIDE SEQUENCE [LARGE SCALE GENOMIC DNA]</scope>
</reference>
<keyword evidence="4" id="KW-0472">Membrane</keyword>
<evidence type="ECO:0000256" key="1">
    <source>
        <dbReference type="ARBA" id="ARBA00006739"/>
    </source>
</evidence>
<comment type="similarity">
    <text evidence="1">Belongs to the glycosyltransferase 2 family.</text>
</comment>
<keyword evidence="7" id="KW-1185">Reference proteome</keyword>
<evidence type="ECO:0000256" key="4">
    <source>
        <dbReference type="SAM" id="Phobius"/>
    </source>
</evidence>
<keyword evidence="4" id="KW-1133">Transmembrane helix</keyword>
<name>A0A2H1FHP2_9ARCH</name>
<accession>A0A2H1FHP2</accession>
<proteinExistence type="inferred from homology"/>
<dbReference type="SUPFAM" id="SSF53448">
    <property type="entry name" value="Nucleotide-diphospho-sugar transferases"/>
    <property type="match status" value="1"/>
</dbReference>
<dbReference type="PANTHER" id="PTHR43179">
    <property type="entry name" value="RHAMNOSYLTRANSFERASE WBBL"/>
    <property type="match status" value="1"/>
</dbReference>
<protein>
    <submittedName>
        <fullName evidence="6">Glycosyl transferase family 2</fullName>
    </submittedName>
</protein>
<feature type="domain" description="Glycosyltransferase 2-like" evidence="5">
    <location>
        <begin position="16"/>
        <end position="186"/>
    </location>
</feature>
<dbReference type="EMBL" id="LT841358">
    <property type="protein sequence ID" value="SMH72285.1"/>
    <property type="molecule type" value="Genomic_DNA"/>
</dbReference>
<dbReference type="InterPro" id="IPR001173">
    <property type="entry name" value="Glyco_trans_2-like"/>
</dbReference>
<evidence type="ECO:0000313" key="7">
    <source>
        <dbReference type="Proteomes" id="UP000230607"/>
    </source>
</evidence>
<evidence type="ECO:0000256" key="2">
    <source>
        <dbReference type="ARBA" id="ARBA00022676"/>
    </source>
</evidence>
<evidence type="ECO:0000256" key="3">
    <source>
        <dbReference type="ARBA" id="ARBA00022679"/>
    </source>
</evidence>
<gene>
    <name evidence="6" type="ORF">NCS_30125</name>
</gene>